<keyword evidence="4 7" id="KW-1133">Transmembrane helix</keyword>
<evidence type="ECO:0000256" key="3">
    <source>
        <dbReference type="ARBA" id="ARBA00022692"/>
    </source>
</evidence>
<dbReference type="RefSeq" id="WP_183346455.1">
    <property type="nucleotide sequence ID" value="NZ_BLXY01000002.1"/>
</dbReference>
<comment type="caution">
    <text evidence="8">The sequence shown here is derived from an EMBL/GenBank/DDBJ whole genome shotgun (WGS) entry which is preliminary data.</text>
</comment>
<dbReference type="Gene3D" id="2.40.128.260">
    <property type="entry name" value="Type IV secretion system, VirB10/TraB/TrbI"/>
    <property type="match status" value="1"/>
</dbReference>
<dbReference type="Proteomes" id="UP000568888">
    <property type="component" value="Unassembled WGS sequence"/>
</dbReference>
<proteinExistence type="inferred from homology"/>
<evidence type="ECO:0000256" key="7">
    <source>
        <dbReference type="SAM" id="Phobius"/>
    </source>
</evidence>
<comment type="similarity">
    <text evidence="2">Belongs to the TrbI/VirB10 family.</text>
</comment>
<gene>
    <name evidence="8" type="primary">trbI</name>
    <name evidence="8" type="ORF">GMPD_15240</name>
</gene>
<dbReference type="InterPro" id="IPR042217">
    <property type="entry name" value="T4SS_VirB10/TrbI"/>
</dbReference>
<feature type="compositionally biased region" description="Polar residues" evidence="6">
    <location>
        <begin position="152"/>
        <end position="161"/>
    </location>
</feature>
<comment type="subcellular location">
    <subcellularLocation>
        <location evidence="1">Membrane</location>
        <topology evidence="1">Single-pass membrane protein</topology>
    </subcellularLocation>
</comment>
<accession>A0A6V8MTV4</accession>
<dbReference type="GO" id="GO:0016020">
    <property type="term" value="C:membrane"/>
    <property type="evidence" value="ECO:0007669"/>
    <property type="project" value="UniProtKB-SubCell"/>
</dbReference>
<evidence type="ECO:0000256" key="4">
    <source>
        <dbReference type="ARBA" id="ARBA00022989"/>
    </source>
</evidence>
<evidence type="ECO:0000256" key="5">
    <source>
        <dbReference type="ARBA" id="ARBA00023136"/>
    </source>
</evidence>
<feature type="compositionally biased region" description="Basic and acidic residues" evidence="6">
    <location>
        <begin position="56"/>
        <end position="70"/>
    </location>
</feature>
<keyword evidence="3 7" id="KW-0812">Transmembrane</keyword>
<feature type="region of interest" description="Disordered" evidence="6">
    <location>
        <begin position="54"/>
        <end position="128"/>
    </location>
</feature>
<evidence type="ECO:0000256" key="6">
    <source>
        <dbReference type="SAM" id="MobiDB-lite"/>
    </source>
</evidence>
<dbReference type="AlphaFoldDB" id="A0A6V8MTV4"/>
<feature type="transmembrane region" description="Helical" evidence="7">
    <location>
        <begin position="30"/>
        <end position="50"/>
    </location>
</feature>
<name>A0A6V8MTV4_9BACT</name>
<dbReference type="Pfam" id="PF03743">
    <property type="entry name" value="TrbI"/>
    <property type="match status" value="1"/>
</dbReference>
<dbReference type="EMBL" id="BLXY01000002">
    <property type="protein sequence ID" value="GFO63605.1"/>
    <property type="molecule type" value="Genomic_DNA"/>
</dbReference>
<feature type="region of interest" description="Disordered" evidence="6">
    <location>
        <begin position="152"/>
        <end position="208"/>
    </location>
</feature>
<evidence type="ECO:0000256" key="1">
    <source>
        <dbReference type="ARBA" id="ARBA00004167"/>
    </source>
</evidence>
<evidence type="ECO:0000256" key="2">
    <source>
        <dbReference type="ARBA" id="ARBA00010265"/>
    </source>
</evidence>
<keyword evidence="5 7" id="KW-0472">Membrane</keyword>
<protein>
    <submittedName>
        <fullName evidence="8">Conjugal transfer protein TraI</fullName>
    </submittedName>
</protein>
<feature type="compositionally biased region" description="Basic and acidic residues" evidence="6">
    <location>
        <begin position="197"/>
        <end position="208"/>
    </location>
</feature>
<dbReference type="InterPro" id="IPR005498">
    <property type="entry name" value="T4SS_VirB10/TraB/TrbI"/>
</dbReference>
<evidence type="ECO:0000313" key="8">
    <source>
        <dbReference type="EMBL" id="GFO63605.1"/>
    </source>
</evidence>
<evidence type="ECO:0000313" key="9">
    <source>
        <dbReference type="Proteomes" id="UP000568888"/>
    </source>
</evidence>
<reference evidence="9" key="1">
    <citation type="submission" date="2020-06" db="EMBL/GenBank/DDBJ databases">
        <title>Draft genomic sequecing of Geomonas sp. Red736.</title>
        <authorList>
            <person name="Itoh H."/>
            <person name="Xu Z.X."/>
            <person name="Ushijima N."/>
            <person name="Masuda Y."/>
            <person name="Shiratori Y."/>
            <person name="Senoo K."/>
        </authorList>
    </citation>
    <scope>NUCLEOTIDE SEQUENCE [LARGE SCALE GENOMIC DNA]</scope>
    <source>
        <strain evidence="9">Red736</strain>
    </source>
</reference>
<dbReference type="CDD" id="cd16429">
    <property type="entry name" value="VirB10"/>
    <property type="match status" value="1"/>
</dbReference>
<organism evidence="8 9">
    <name type="scientific">Geomonas paludis</name>
    <dbReference type="NCBI Taxonomy" id="2740185"/>
    <lineage>
        <taxon>Bacteria</taxon>
        <taxon>Pseudomonadati</taxon>
        <taxon>Thermodesulfobacteriota</taxon>
        <taxon>Desulfuromonadia</taxon>
        <taxon>Geobacterales</taxon>
        <taxon>Geobacteraceae</taxon>
        <taxon>Geomonas</taxon>
    </lineage>
</organism>
<sequence>MAAKETQGEESTPGPLEKITVKVVRFNRKALTVLTVVFTASITFALVAGLSPKKTATGEERKPVKEEEVKSQTAPGLPDPMISAPGNYQELGRKQASRPAAGQSGKAGRDPGPDAVAEPAPTQQPTSAYTVTLPGQTAESHAHKDGLTAISSPVTFSQGEPPQQGRGEEPRPLVVPTLPGLPQLGERPVPDDQNMQGEKRDFSRERQQDLPYLKTTLMAPISQYEIKAGTILPATLITGINSDLPGQIIAQLRENVFDTVTGNYLLVPQGTRLIGEYDSKVAFGQERVLVVWTRLIMPNGESINLEGMPGADLSGYAGMGGRVNNHYGKLVTGVVLGSVIGAGAQVAVGGQGAPNVPPTFGNLAVSGAAQNINQAAQQHTNKVLNMQPSIEVSPGDKINVFVTKDMILKPFME</sequence>